<keyword evidence="2" id="KW-0833">Ubl conjugation pathway</keyword>
<dbReference type="EMBL" id="CWKI01000002">
    <property type="protein sequence ID" value="CTR05263.1"/>
    <property type="molecule type" value="Genomic_DNA"/>
</dbReference>
<evidence type="ECO:0000259" key="4">
    <source>
        <dbReference type="Pfam" id="PF03407"/>
    </source>
</evidence>
<comment type="similarity">
    <text evidence="1">Belongs to the glycosyltransferase 77 family.</text>
</comment>
<keyword evidence="7" id="KW-1185">Reference proteome</keyword>
<protein>
    <submittedName>
        <fullName evidence="6">FGENESH: predicted gene_2.293 protein</fullName>
    </submittedName>
</protein>
<dbReference type="PANTHER" id="PTHR12874:SF9">
    <property type="entry name" value="F-BOX ONLY PROTEIN 48"/>
    <property type="match status" value="1"/>
</dbReference>
<dbReference type="InterPro" id="IPR036047">
    <property type="entry name" value="F-box-like_dom_sf"/>
</dbReference>
<dbReference type="Pfam" id="PF03407">
    <property type="entry name" value="Nucleotid_trans"/>
    <property type="match status" value="1"/>
</dbReference>
<feature type="non-terminal residue" evidence="6">
    <location>
        <position position="848"/>
    </location>
</feature>
<evidence type="ECO:0000256" key="1">
    <source>
        <dbReference type="ARBA" id="ARBA00007033"/>
    </source>
</evidence>
<evidence type="ECO:0000259" key="5">
    <source>
        <dbReference type="Pfam" id="PF19270"/>
    </source>
</evidence>
<dbReference type="InterPro" id="IPR029044">
    <property type="entry name" value="Nucleotide-diphossugar_trans"/>
</dbReference>
<organism evidence="6 7">
    <name type="scientific">Rhodotorula toruloides</name>
    <name type="common">Yeast</name>
    <name type="synonym">Rhodosporidium toruloides</name>
    <dbReference type="NCBI Taxonomy" id="5286"/>
    <lineage>
        <taxon>Eukaryota</taxon>
        <taxon>Fungi</taxon>
        <taxon>Dikarya</taxon>
        <taxon>Basidiomycota</taxon>
        <taxon>Pucciniomycotina</taxon>
        <taxon>Microbotryomycetes</taxon>
        <taxon>Sporidiobolales</taxon>
        <taxon>Sporidiobolaceae</taxon>
        <taxon>Rhodotorula</taxon>
    </lineage>
</organism>
<gene>
    <name evidence="6" type="primary">FGENESH: predicted gene_2.293</name>
    <name evidence="6" type="ORF">BN2166_0011240</name>
</gene>
<reference evidence="6 7" key="1">
    <citation type="submission" date="2015-07" db="EMBL/GenBank/DDBJ databases">
        <authorList>
            <person name="Cajimat M.N.B."/>
            <person name="Milazzo M.L."/>
            <person name="Fulhorst C.F."/>
        </authorList>
    </citation>
    <scope>NUCLEOTIDE SEQUENCE [LARGE SCALE GENOMIC DNA]</scope>
    <source>
        <strain evidence="6">Single colony</strain>
    </source>
</reference>
<dbReference type="PANTHER" id="PTHR12874">
    <property type="entry name" value="F-BOX ONLY PROTEIN 48-RELATED"/>
    <property type="match status" value="1"/>
</dbReference>
<dbReference type="SUPFAM" id="SSF81383">
    <property type="entry name" value="F-box domain"/>
    <property type="match status" value="1"/>
</dbReference>
<dbReference type="GO" id="GO:0019005">
    <property type="term" value="C:SCF ubiquitin ligase complex"/>
    <property type="evidence" value="ECO:0007669"/>
    <property type="project" value="TreeGrafter"/>
</dbReference>
<evidence type="ECO:0000256" key="3">
    <source>
        <dbReference type="SAM" id="MobiDB-lite"/>
    </source>
</evidence>
<feature type="domain" description="Nucleotide-diphospho-sugar transferase" evidence="4">
    <location>
        <begin position="437"/>
        <end position="649"/>
    </location>
</feature>
<dbReference type="SUPFAM" id="SSF53448">
    <property type="entry name" value="Nucleotide-diphospho-sugar transferases"/>
    <property type="match status" value="1"/>
</dbReference>
<feature type="region of interest" description="Disordered" evidence="3">
    <location>
        <begin position="322"/>
        <end position="357"/>
    </location>
</feature>
<dbReference type="OMA" id="FRSHHFE"/>
<sequence length="848" mass="95227">MHLLEMELELEYTEREWKSDVEALERFARTCRAARVLTLDSGIWRALCLRTYVPPQQIGPEEDALQLVKQHGNDWRRFYIEHPRCRLDGVYISVVTYLRRGETVSVYAPTHLITFYRYLRFYHHGLAISLLTTDPPGQVVRRLNPTLRMSGLSFGRWRLRGDLVEVWGLEDPSVPEERRKYSLRMNCRFKSTARGRMNKLEMLSLATENRRTLEVEDVPIRPSKPFFFSKVASYALEDRVEQAVVEPHSARSPSVSIALPGGGGGPGIAYSPPRSPTPGSFADSLATLPPRAKRLLALVVALVVVVGGPLVLRTSGISEGDGSEYESPFGTFGGLDERVTAQRPPRRTANDGTPRAGLFKPLAGASSNNPSISLSSFLESHFGAPDLPPREQPHVWLTMADATWARTGTAALHTFVERLNVERRARYGRRKDGVRDTKLVVMCLDEECVETVAKYKGAYGRDTGGGYAYAGFMHNRPEQIFASTWPKLAAFIEVLPHRDLFFVDSDVAFRYDPYPYMELLMESYDIVAQENDSWDHFNTGWMWIRSSQTAADAWNEVLQMDMKQTSRDQNNFNEMQVLGTALLRQHRDGGDPRRKPLLSDFTAKNGLKVHVLDDNVFRSHHFEIDRPYAARDRSVYVHMTCGDDTLTKVFVAKAQGFWGDVDGYYTQPPPLLTVDHLSGTTEDVEQLMKILLTAAHYSNRTLLPPSHATFLDIPSTTSSSSAHSTRQIYSSFPIPHIAEALGVGIVEPRYKGLAARELAGGSVLGRGEGVRADAGRAEKDGAKGKAEKIVRLAEVVELDMRHTPTLSSLLSLLSQPSFSPSSAPTLKLINFDWPDSQHWRLWRLPRTL</sequence>
<proteinExistence type="inferred from homology"/>
<evidence type="ECO:0000313" key="6">
    <source>
        <dbReference type="EMBL" id="CTR05263.1"/>
    </source>
</evidence>
<dbReference type="GO" id="GO:0005737">
    <property type="term" value="C:cytoplasm"/>
    <property type="evidence" value="ECO:0007669"/>
    <property type="project" value="TreeGrafter"/>
</dbReference>
<dbReference type="Pfam" id="PF19270">
    <property type="entry name" value="FBO_C"/>
    <property type="match status" value="1"/>
</dbReference>
<accession>A0A0K3C8R7</accession>
<name>A0A0K3C8R7_RHOTO</name>
<evidence type="ECO:0000256" key="2">
    <source>
        <dbReference type="ARBA" id="ARBA00022786"/>
    </source>
</evidence>
<dbReference type="STRING" id="5286.A0A0K3C8R7"/>
<evidence type="ECO:0000313" key="7">
    <source>
        <dbReference type="Proteomes" id="UP000199069"/>
    </source>
</evidence>
<dbReference type="InterPro" id="IPR005069">
    <property type="entry name" value="Nucl-diP-sugar_transferase"/>
</dbReference>
<feature type="domain" description="F-box protein Hrt3/FBXO9 C-terminal" evidence="5">
    <location>
        <begin position="69"/>
        <end position="216"/>
    </location>
</feature>
<dbReference type="InterPro" id="IPR045464">
    <property type="entry name" value="Hrt3/FBXO9_C"/>
</dbReference>
<dbReference type="AlphaFoldDB" id="A0A0K3C8R7"/>
<dbReference type="Proteomes" id="UP000199069">
    <property type="component" value="Unassembled WGS sequence"/>
</dbReference>
<dbReference type="GO" id="GO:0031146">
    <property type="term" value="P:SCF-dependent proteasomal ubiquitin-dependent protein catabolic process"/>
    <property type="evidence" value="ECO:0007669"/>
    <property type="project" value="TreeGrafter"/>
</dbReference>